<sequence length="241" mass="26755">MTSYLISDLHLDESRPQVTRAFFDFLRGPAAGAGALYILGDFFEVWIGDDDDAPLAAEVAAELSAYSGTGAELYLMHGNRDFLIGEDFAHRAGAILLPDPTAVTLAGRSVLLMHGDSLCTRDSEYMTFRQQARDPNWQRELLAKPLEERRAIAAQLRAVSKSMNSRKAEDIMDVTPEEVERVMREQGVRTLIHGHTHRPARHAITMDGEAAERIVLGDWGDLGWCVKADGDSLELIHWPIA</sequence>
<feature type="binding site" evidence="10">
    <location>
        <position position="10"/>
    </location>
    <ligand>
        <name>Mn(2+)</name>
        <dbReference type="ChEBI" id="CHEBI:29035"/>
        <label>1</label>
    </ligand>
</feature>
<keyword evidence="6 10" id="KW-0378">Hydrolase</keyword>
<keyword evidence="3 10" id="KW-0997">Cell inner membrane</keyword>
<dbReference type="GO" id="GO:0005737">
    <property type="term" value="C:cytoplasm"/>
    <property type="evidence" value="ECO:0007669"/>
    <property type="project" value="InterPro"/>
</dbReference>
<evidence type="ECO:0000256" key="9">
    <source>
        <dbReference type="ARBA" id="ARBA00023211"/>
    </source>
</evidence>
<comment type="function">
    <text evidence="10">Hydrolyzes the pyrophosphate bond of UDP-2,3-diacylglucosamine to yield 2,3-diacylglucosamine 1-phosphate (lipid X) and UMP by catalyzing the attack of water at the alpha-P atom. Involved in the biosynthesis of lipid A, a phosphorylated glycolipid that anchors the lipopolysaccharide to the outer membrane of the cell.</text>
</comment>
<feature type="binding site" evidence="10">
    <location>
        <begin position="79"/>
        <end position="80"/>
    </location>
    <ligand>
        <name>substrate</name>
    </ligand>
</feature>
<comment type="similarity">
    <text evidence="10">Belongs to the LpxH family.</text>
</comment>
<dbReference type="GO" id="GO:0030145">
    <property type="term" value="F:manganese ion binding"/>
    <property type="evidence" value="ECO:0007669"/>
    <property type="project" value="UniProtKB-UniRule"/>
</dbReference>
<evidence type="ECO:0000256" key="2">
    <source>
        <dbReference type="ARBA" id="ARBA00022516"/>
    </source>
</evidence>
<evidence type="ECO:0000313" key="12">
    <source>
        <dbReference type="EMBL" id="MBB3063215.1"/>
    </source>
</evidence>
<feature type="binding site" evidence="10">
    <location>
        <position position="41"/>
    </location>
    <ligand>
        <name>Mn(2+)</name>
        <dbReference type="ChEBI" id="CHEBI:29035"/>
        <label>2</label>
    </ligand>
</feature>
<comment type="pathway">
    <text evidence="10">Glycolipid biosynthesis; lipid IV(A) biosynthesis; lipid IV(A) from (3R)-3-hydroxytetradecanoyl-[acyl-carrier-protein] and UDP-N-acetyl-alpha-D-glucosamine: step 4/6.</text>
</comment>
<dbReference type="EC" id="3.6.1.54" evidence="10"/>
<keyword evidence="8 10" id="KW-0472">Membrane</keyword>
<evidence type="ECO:0000256" key="8">
    <source>
        <dbReference type="ARBA" id="ARBA00023136"/>
    </source>
</evidence>
<keyword evidence="4 10" id="KW-0441">Lipid A biosynthesis</keyword>
<evidence type="ECO:0000256" key="7">
    <source>
        <dbReference type="ARBA" id="ARBA00023098"/>
    </source>
</evidence>
<feature type="binding site" evidence="10">
    <location>
        <position position="197"/>
    </location>
    <ligand>
        <name>Mn(2+)</name>
        <dbReference type="ChEBI" id="CHEBI:29035"/>
        <label>1</label>
    </ligand>
</feature>
<dbReference type="Pfam" id="PF00149">
    <property type="entry name" value="Metallophos"/>
    <property type="match status" value="1"/>
</dbReference>
<gene>
    <name evidence="10" type="primary">lpxH</name>
    <name evidence="12" type="ORF">FHS09_004068</name>
</gene>
<dbReference type="Gene3D" id="3.60.21.10">
    <property type="match status" value="1"/>
</dbReference>
<protein>
    <recommendedName>
        <fullName evidence="10">UDP-2,3-diacylglucosamine hydrolase</fullName>
        <ecNumber evidence="10">3.6.1.54</ecNumber>
    </recommendedName>
    <alternativeName>
        <fullName evidence="10">UDP-2,3-diacylglucosamine diphosphatase</fullName>
    </alternativeName>
</protein>
<dbReference type="CDD" id="cd07398">
    <property type="entry name" value="MPP_YbbF-LpxH"/>
    <property type="match status" value="1"/>
</dbReference>
<feature type="binding site" evidence="10">
    <location>
        <position position="114"/>
    </location>
    <ligand>
        <name>Mn(2+)</name>
        <dbReference type="ChEBI" id="CHEBI:29035"/>
        <label>2</label>
    </ligand>
</feature>
<feature type="binding site" evidence="10">
    <location>
        <position position="8"/>
    </location>
    <ligand>
        <name>Mn(2+)</name>
        <dbReference type="ChEBI" id="CHEBI:29035"/>
        <label>1</label>
    </ligand>
</feature>
<evidence type="ECO:0000256" key="10">
    <source>
        <dbReference type="HAMAP-Rule" id="MF_00575"/>
    </source>
</evidence>
<keyword evidence="1 10" id="KW-1003">Cell membrane</keyword>
<dbReference type="InterPro" id="IPR029052">
    <property type="entry name" value="Metallo-depent_PP-like"/>
</dbReference>
<dbReference type="EMBL" id="JACHWZ010000026">
    <property type="protein sequence ID" value="MBB3063215.1"/>
    <property type="molecule type" value="Genomic_DNA"/>
</dbReference>
<evidence type="ECO:0000256" key="5">
    <source>
        <dbReference type="ARBA" id="ARBA00022723"/>
    </source>
</evidence>
<comment type="cofactor">
    <cofactor evidence="10">
        <name>Mn(2+)</name>
        <dbReference type="ChEBI" id="CHEBI:29035"/>
    </cofactor>
    <text evidence="10">Binds 2 Mn(2+) ions per subunit in a binuclear metal center.</text>
</comment>
<comment type="caution">
    <text evidence="12">The sequence shown here is derived from an EMBL/GenBank/DDBJ whole genome shotgun (WGS) entry which is preliminary data.</text>
</comment>
<accession>A0A7W4WFD8</accession>
<feature type="binding site" evidence="10">
    <location>
        <position position="167"/>
    </location>
    <ligand>
        <name>substrate</name>
    </ligand>
</feature>
<feature type="binding site" evidence="10">
    <location>
        <position position="195"/>
    </location>
    <ligand>
        <name>Mn(2+)</name>
        <dbReference type="ChEBI" id="CHEBI:29035"/>
        <label>2</label>
    </ligand>
</feature>
<dbReference type="GO" id="GO:0008758">
    <property type="term" value="F:UDP-2,3-diacylglucosamine hydrolase activity"/>
    <property type="evidence" value="ECO:0007669"/>
    <property type="project" value="UniProtKB-UniRule"/>
</dbReference>
<evidence type="ECO:0000313" key="13">
    <source>
        <dbReference type="Proteomes" id="UP000535937"/>
    </source>
</evidence>
<feature type="binding site" evidence="10">
    <location>
        <position position="122"/>
    </location>
    <ligand>
        <name>substrate</name>
    </ligand>
</feature>
<dbReference type="GO" id="GO:0019897">
    <property type="term" value="C:extrinsic component of plasma membrane"/>
    <property type="evidence" value="ECO:0007669"/>
    <property type="project" value="UniProtKB-UniRule"/>
</dbReference>
<dbReference type="InterPro" id="IPR010138">
    <property type="entry name" value="UDP-diacylglucosamine_Hdrlase"/>
</dbReference>
<feature type="binding site" evidence="10">
    <location>
        <position position="79"/>
    </location>
    <ligand>
        <name>Mn(2+)</name>
        <dbReference type="ChEBI" id="CHEBI:29035"/>
        <label>2</label>
    </ligand>
</feature>
<comment type="catalytic activity">
    <reaction evidence="10">
        <text>UDP-2-N,3-O-bis[(3R)-3-hydroxytetradecanoyl]-alpha-D-glucosamine + H2O = 2-N,3-O-bis[(3R)-3-hydroxytetradecanoyl]-alpha-D-glucosaminyl 1-phosphate + UMP + 2 H(+)</text>
        <dbReference type="Rhea" id="RHEA:25213"/>
        <dbReference type="ChEBI" id="CHEBI:15377"/>
        <dbReference type="ChEBI" id="CHEBI:15378"/>
        <dbReference type="ChEBI" id="CHEBI:57865"/>
        <dbReference type="ChEBI" id="CHEBI:57957"/>
        <dbReference type="ChEBI" id="CHEBI:78847"/>
        <dbReference type="EC" id="3.6.1.54"/>
    </reaction>
</comment>
<feature type="binding site" evidence="10">
    <location>
        <position position="41"/>
    </location>
    <ligand>
        <name>Mn(2+)</name>
        <dbReference type="ChEBI" id="CHEBI:29035"/>
        <label>1</label>
    </ligand>
</feature>
<evidence type="ECO:0000256" key="4">
    <source>
        <dbReference type="ARBA" id="ARBA00022556"/>
    </source>
</evidence>
<organism evidence="12 13">
    <name type="scientific">Microbulbifer rhizosphaerae</name>
    <dbReference type="NCBI Taxonomy" id="1562603"/>
    <lineage>
        <taxon>Bacteria</taxon>
        <taxon>Pseudomonadati</taxon>
        <taxon>Pseudomonadota</taxon>
        <taxon>Gammaproteobacteria</taxon>
        <taxon>Cellvibrionales</taxon>
        <taxon>Microbulbiferaceae</taxon>
        <taxon>Microbulbifer</taxon>
    </lineage>
</organism>
<keyword evidence="5 10" id="KW-0479">Metal-binding</keyword>
<keyword evidence="7 10" id="KW-0443">Lipid metabolism</keyword>
<dbReference type="InterPro" id="IPR004843">
    <property type="entry name" value="Calcineurin-like_PHP"/>
</dbReference>
<dbReference type="Proteomes" id="UP000535937">
    <property type="component" value="Unassembled WGS sequence"/>
</dbReference>
<dbReference type="HAMAP" id="MF_00575">
    <property type="entry name" value="LpxH"/>
    <property type="match status" value="1"/>
</dbReference>
<feature type="domain" description="Calcineurin-like phosphoesterase" evidence="11">
    <location>
        <begin position="4"/>
        <end position="199"/>
    </location>
</feature>
<dbReference type="PANTHER" id="PTHR34990:SF1">
    <property type="entry name" value="UDP-2,3-DIACYLGLUCOSAMINE HYDROLASE"/>
    <property type="match status" value="1"/>
</dbReference>
<dbReference type="PANTHER" id="PTHR34990">
    <property type="entry name" value="UDP-2,3-DIACYLGLUCOSAMINE HYDROLASE-RELATED"/>
    <property type="match status" value="1"/>
</dbReference>
<dbReference type="NCBIfam" id="NF003743">
    <property type="entry name" value="PRK05340.1"/>
    <property type="match status" value="1"/>
</dbReference>
<evidence type="ECO:0000256" key="6">
    <source>
        <dbReference type="ARBA" id="ARBA00022801"/>
    </source>
</evidence>
<proteinExistence type="inferred from homology"/>
<evidence type="ECO:0000256" key="1">
    <source>
        <dbReference type="ARBA" id="ARBA00022475"/>
    </source>
</evidence>
<dbReference type="InterPro" id="IPR043461">
    <property type="entry name" value="LpxH-like"/>
</dbReference>
<evidence type="ECO:0000256" key="3">
    <source>
        <dbReference type="ARBA" id="ARBA00022519"/>
    </source>
</evidence>
<evidence type="ECO:0000259" key="11">
    <source>
        <dbReference type="Pfam" id="PF00149"/>
    </source>
</evidence>
<feature type="binding site" evidence="10">
    <location>
        <position position="195"/>
    </location>
    <ligand>
        <name>substrate</name>
    </ligand>
</feature>
<dbReference type="NCBIfam" id="TIGR01854">
    <property type="entry name" value="lipid_A_lpxH"/>
    <property type="match status" value="1"/>
</dbReference>
<name>A0A7W4WFD8_9GAMM</name>
<feature type="binding site" evidence="10">
    <location>
        <position position="164"/>
    </location>
    <ligand>
        <name>substrate</name>
    </ligand>
</feature>
<dbReference type="AlphaFoldDB" id="A0A7W4WFD8"/>
<dbReference type="RefSeq" id="WP_183463192.1">
    <property type="nucleotide sequence ID" value="NZ_JACHWZ010000026.1"/>
</dbReference>
<dbReference type="UniPathway" id="UPA00359">
    <property type="reaction ID" value="UER00480"/>
</dbReference>
<dbReference type="GO" id="GO:0009245">
    <property type="term" value="P:lipid A biosynthetic process"/>
    <property type="evidence" value="ECO:0007669"/>
    <property type="project" value="UniProtKB-UniRule"/>
</dbReference>
<feature type="binding site" evidence="10">
    <location>
        <position position="160"/>
    </location>
    <ligand>
        <name>substrate</name>
    </ligand>
</feature>
<keyword evidence="13" id="KW-1185">Reference proteome</keyword>
<comment type="subcellular location">
    <subcellularLocation>
        <location evidence="10">Cell inner membrane</location>
        <topology evidence="10">Peripheral membrane protein</topology>
        <orientation evidence="10">Cytoplasmic side</orientation>
    </subcellularLocation>
</comment>
<keyword evidence="9 10" id="KW-0464">Manganese</keyword>
<reference evidence="12 13" key="1">
    <citation type="submission" date="2020-08" db="EMBL/GenBank/DDBJ databases">
        <title>Genomic Encyclopedia of Type Strains, Phase III (KMG-III): the genomes of soil and plant-associated and newly described type strains.</title>
        <authorList>
            <person name="Whitman W."/>
        </authorList>
    </citation>
    <scope>NUCLEOTIDE SEQUENCE [LARGE SCALE GENOMIC DNA]</scope>
    <source>
        <strain evidence="12 13">CECT 8799</strain>
    </source>
</reference>
<keyword evidence="2 10" id="KW-0444">Lipid biosynthesis</keyword>
<dbReference type="SUPFAM" id="SSF56300">
    <property type="entry name" value="Metallo-dependent phosphatases"/>
    <property type="match status" value="1"/>
</dbReference>